<feature type="transmembrane region" description="Helical" evidence="6">
    <location>
        <begin position="48"/>
        <end position="67"/>
    </location>
</feature>
<feature type="transmembrane region" description="Helical" evidence="6">
    <location>
        <begin position="204"/>
        <end position="222"/>
    </location>
</feature>
<keyword evidence="2" id="KW-1003">Cell membrane</keyword>
<keyword evidence="4 6" id="KW-1133">Transmembrane helix</keyword>
<feature type="transmembrane region" description="Helical" evidence="6">
    <location>
        <begin position="336"/>
        <end position="356"/>
    </location>
</feature>
<feature type="transmembrane region" description="Helical" evidence="6">
    <location>
        <begin position="79"/>
        <end position="109"/>
    </location>
</feature>
<gene>
    <name evidence="8" type="ORF">AB5L97_14620</name>
</gene>
<dbReference type="SUPFAM" id="SSF103473">
    <property type="entry name" value="MFS general substrate transporter"/>
    <property type="match status" value="1"/>
</dbReference>
<keyword evidence="3 6" id="KW-0812">Transmembrane</keyword>
<reference evidence="8" key="1">
    <citation type="submission" date="2024-07" db="EMBL/GenBank/DDBJ databases">
        <authorList>
            <person name="fu j."/>
        </authorList>
    </citation>
    <scope>NUCLEOTIDE SEQUENCE</scope>
    <source>
        <strain evidence="8">P10A9</strain>
    </source>
</reference>
<protein>
    <submittedName>
        <fullName evidence="8">MFS transporter</fullName>
    </submittedName>
</protein>
<evidence type="ECO:0000256" key="1">
    <source>
        <dbReference type="ARBA" id="ARBA00004651"/>
    </source>
</evidence>
<evidence type="ECO:0000256" key="5">
    <source>
        <dbReference type="ARBA" id="ARBA00023136"/>
    </source>
</evidence>
<dbReference type="GO" id="GO:0005886">
    <property type="term" value="C:plasma membrane"/>
    <property type="evidence" value="ECO:0007669"/>
    <property type="project" value="UniProtKB-SubCell"/>
</dbReference>
<dbReference type="PROSITE" id="PS50850">
    <property type="entry name" value="MFS"/>
    <property type="match status" value="1"/>
</dbReference>
<feature type="transmembrane region" description="Helical" evidence="6">
    <location>
        <begin position="242"/>
        <end position="263"/>
    </location>
</feature>
<comment type="subcellular location">
    <subcellularLocation>
        <location evidence="1">Cell membrane</location>
        <topology evidence="1">Multi-pass membrane protein</topology>
    </subcellularLocation>
</comment>
<dbReference type="InterPro" id="IPR036259">
    <property type="entry name" value="MFS_trans_sf"/>
</dbReference>
<feature type="transmembrane region" description="Helical" evidence="6">
    <location>
        <begin position="303"/>
        <end position="329"/>
    </location>
</feature>
<evidence type="ECO:0000256" key="4">
    <source>
        <dbReference type="ARBA" id="ARBA00022989"/>
    </source>
</evidence>
<feature type="domain" description="Major facilitator superfamily (MFS) profile" evidence="7">
    <location>
        <begin position="12"/>
        <end position="401"/>
    </location>
</feature>
<dbReference type="EMBL" id="CP163302">
    <property type="protein sequence ID" value="XDP44495.1"/>
    <property type="molecule type" value="Genomic_DNA"/>
</dbReference>
<evidence type="ECO:0000256" key="6">
    <source>
        <dbReference type="SAM" id="Phobius"/>
    </source>
</evidence>
<dbReference type="InterPro" id="IPR050189">
    <property type="entry name" value="MFS_Efflux_Transporters"/>
</dbReference>
<evidence type="ECO:0000313" key="8">
    <source>
        <dbReference type="EMBL" id="XDP44495.1"/>
    </source>
</evidence>
<dbReference type="GO" id="GO:0022857">
    <property type="term" value="F:transmembrane transporter activity"/>
    <property type="evidence" value="ECO:0007669"/>
    <property type="project" value="InterPro"/>
</dbReference>
<dbReference type="Gene3D" id="1.20.1250.20">
    <property type="entry name" value="MFS general substrate transporter like domains"/>
    <property type="match status" value="2"/>
</dbReference>
<proteinExistence type="predicted"/>
<dbReference type="AlphaFoldDB" id="A0AB39L0M6"/>
<sequence>MPTKTPTPHRGLLVILVAAMGVGPLLNYGLSAVSPLIIASLGISQSQFGLLAGAVFASAAVSSFSLGRLSDRVGIRTQLVLIFGGTVVALLIAALAHAFWVLLIAVILAGPAQSISNPTTNRVIVTQVPPHKRPGWIGIKQSGVQASQLFSGLFFPAVALWLGWQGAFGLAAVVALGLLAYGFTQVPAEPAKPRTAAAHGSGGPLPFSVWLFAAFAFFSGLGMQATNVYLPLYSVRVLDFPLVLAGAAAGVSGIVGVSSRIIWGRRMAQGARPSVLLFALALGAVVGVLCLLGAGAWHQPWLVWIGVALHGATVLGANVIMNAATLVVVPPDRIGVASGVLAAGMYTGFALGPLLMGVLADATGAYDVGWLTVGGGYVVCAGLALWLRRYGATHPWTSFGH</sequence>
<organism evidence="8">
    <name type="scientific">Sinomonas puerhi</name>
    <dbReference type="NCBI Taxonomy" id="3238584"/>
    <lineage>
        <taxon>Bacteria</taxon>
        <taxon>Bacillati</taxon>
        <taxon>Actinomycetota</taxon>
        <taxon>Actinomycetes</taxon>
        <taxon>Micrococcales</taxon>
        <taxon>Micrococcaceae</taxon>
        <taxon>Sinomonas</taxon>
    </lineage>
</organism>
<feature type="transmembrane region" description="Helical" evidence="6">
    <location>
        <begin position="368"/>
        <end position="387"/>
    </location>
</feature>
<feature type="transmembrane region" description="Helical" evidence="6">
    <location>
        <begin position="12"/>
        <end position="42"/>
    </location>
</feature>
<evidence type="ECO:0000256" key="2">
    <source>
        <dbReference type="ARBA" id="ARBA00022475"/>
    </source>
</evidence>
<dbReference type="PANTHER" id="PTHR43124">
    <property type="entry name" value="PURINE EFFLUX PUMP PBUE"/>
    <property type="match status" value="1"/>
</dbReference>
<dbReference type="InterPro" id="IPR011701">
    <property type="entry name" value="MFS"/>
</dbReference>
<keyword evidence="5 6" id="KW-0472">Membrane</keyword>
<dbReference type="InterPro" id="IPR020846">
    <property type="entry name" value="MFS_dom"/>
</dbReference>
<dbReference type="Pfam" id="PF07690">
    <property type="entry name" value="MFS_1"/>
    <property type="match status" value="2"/>
</dbReference>
<evidence type="ECO:0000256" key="3">
    <source>
        <dbReference type="ARBA" id="ARBA00022692"/>
    </source>
</evidence>
<dbReference type="KEGG" id="spue:AB5L97_14620"/>
<feature type="transmembrane region" description="Helical" evidence="6">
    <location>
        <begin position="158"/>
        <end position="183"/>
    </location>
</feature>
<evidence type="ECO:0000259" key="7">
    <source>
        <dbReference type="PROSITE" id="PS50850"/>
    </source>
</evidence>
<feature type="transmembrane region" description="Helical" evidence="6">
    <location>
        <begin position="275"/>
        <end position="297"/>
    </location>
</feature>
<dbReference type="RefSeq" id="WP_369045189.1">
    <property type="nucleotide sequence ID" value="NZ_CP163302.1"/>
</dbReference>
<name>A0AB39L0M6_9MICC</name>
<accession>A0AB39L0M6</accession>
<dbReference type="PANTHER" id="PTHR43124:SF3">
    <property type="entry name" value="CHLORAMPHENICOL EFFLUX PUMP RV0191"/>
    <property type="match status" value="1"/>
</dbReference>